<keyword evidence="1" id="KW-0963">Cytoplasm</keyword>
<dbReference type="PANTHER" id="PTHR11566">
    <property type="entry name" value="DYNAMIN"/>
    <property type="match status" value="1"/>
</dbReference>
<comment type="subcellular location">
    <subcellularLocation>
        <location evidence="10">Cytoplasm</location>
        <location evidence="10">Cytoskeleton</location>
        <location evidence="10">Phragmoplast</location>
    </subcellularLocation>
</comment>
<proteinExistence type="inferred from homology"/>
<dbReference type="InterPro" id="IPR022812">
    <property type="entry name" value="Dynamin"/>
</dbReference>
<evidence type="ECO:0000256" key="11">
    <source>
        <dbReference type="ARBA" id="ARBA00065858"/>
    </source>
</evidence>
<evidence type="ECO:0000256" key="8">
    <source>
        <dbReference type="ARBA" id="ARBA00023212"/>
    </source>
</evidence>
<dbReference type="GO" id="GO:0008017">
    <property type="term" value="F:microtubule binding"/>
    <property type="evidence" value="ECO:0007669"/>
    <property type="project" value="TreeGrafter"/>
</dbReference>
<dbReference type="SMART" id="SM00053">
    <property type="entry name" value="DYNc"/>
    <property type="match status" value="1"/>
</dbReference>
<dbReference type="InterPro" id="IPR019762">
    <property type="entry name" value="Dynamin_GTPase_CS"/>
</dbReference>
<dbReference type="PANTHER" id="PTHR11566:SF224">
    <property type="entry name" value="DYNAMIN-RELATED PROTEIN 1E-LIKE"/>
    <property type="match status" value="1"/>
</dbReference>
<keyword evidence="4 12" id="KW-0547">Nucleotide-binding</keyword>
<evidence type="ECO:0000259" key="13">
    <source>
        <dbReference type="PROSITE" id="PS51388"/>
    </source>
</evidence>
<evidence type="ECO:0000259" key="14">
    <source>
        <dbReference type="PROSITE" id="PS51718"/>
    </source>
</evidence>
<evidence type="ECO:0000256" key="4">
    <source>
        <dbReference type="ARBA" id="ARBA00022741"/>
    </source>
</evidence>
<dbReference type="GO" id="GO:0009524">
    <property type="term" value="C:phragmoplast"/>
    <property type="evidence" value="ECO:0007669"/>
    <property type="project" value="UniProtKB-SubCell"/>
</dbReference>
<comment type="caution">
    <text evidence="15">The sequence shown here is derived from an EMBL/GenBank/DDBJ whole genome shotgun (WGS) entry which is preliminary data.</text>
</comment>
<dbReference type="Proteomes" id="UP001497480">
    <property type="component" value="Unassembled WGS sequence"/>
</dbReference>
<dbReference type="Pfam" id="PF01031">
    <property type="entry name" value="Dynamin_M"/>
    <property type="match status" value="1"/>
</dbReference>
<dbReference type="Gene3D" id="3.40.50.300">
    <property type="entry name" value="P-loop containing nucleotide triphosphate hydrolases"/>
    <property type="match status" value="1"/>
</dbReference>
<feature type="domain" description="Dynamin-type G" evidence="14">
    <location>
        <begin position="33"/>
        <end position="302"/>
    </location>
</feature>
<dbReference type="GO" id="GO:0051301">
    <property type="term" value="P:cell division"/>
    <property type="evidence" value="ECO:0007669"/>
    <property type="project" value="UniProtKB-KW"/>
</dbReference>
<dbReference type="FunFam" id="3.40.50.300:FF:000228">
    <property type="entry name" value="dynamin-related protein 1E"/>
    <property type="match status" value="1"/>
</dbReference>
<evidence type="ECO:0000313" key="15">
    <source>
        <dbReference type="EMBL" id="CAL0313682.1"/>
    </source>
</evidence>
<dbReference type="PROSITE" id="PS51388">
    <property type="entry name" value="GED"/>
    <property type="match status" value="1"/>
</dbReference>
<evidence type="ECO:0000256" key="5">
    <source>
        <dbReference type="ARBA" id="ARBA00022801"/>
    </source>
</evidence>
<dbReference type="GO" id="GO:0003924">
    <property type="term" value="F:GTPase activity"/>
    <property type="evidence" value="ECO:0007669"/>
    <property type="project" value="InterPro"/>
</dbReference>
<accession>A0AAV1WWJ3</accession>
<evidence type="ECO:0000313" key="16">
    <source>
        <dbReference type="Proteomes" id="UP001497480"/>
    </source>
</evidence>
<dbReference type="InterPro" id="IPR000375">
    <property type="entry name" value="Dynamin_stalk"/>
</dbReference>
<feature type="domain" description="GED" evidence="13">
    <location>
        <begin position="520"/>
        <end position="612"/>
    </location>
</feature>
<dbReference type="PRINTS" id="PR00195">
    <property type="entry name" value="DYNAMIN"/>
</dbReference>
<dbReference type="InterPro" id="IPR030381">
    <property type="entry name" value="G_DYNAMIN_dom"/>
</dbReference>
<keyword evidence="3" id="KW-0493">Microtubule</keyword>
<evidence type="ECO:0008006" key="17">
    <source>
        <dbReference type="Google" id="ProtNLM"/>
    </source>
</evidence>
<dbReference type="SUPFAM" id="SSF52540">
    <property type="entry name" value="P-loop containing nucleoside triphosphate hydrolases"/>
    <property type="match status" value="1"/>
</dbReference>
<dbReference type="GO" id="GO:0005874">
    <property type="term" value="C:microtubule"/>
    <property type="evidence" value="ECO:0007669"/>
    <property type="project" value="UniProtKB-KW"/>
</dbReference>
<organism evidence="15 16">
    <name type="scientific">Lupinus luteus</name>
    <name type="common">European yellow lupine</name>
    <dbReference type="NCBI Taxonomy" id="3873"/>
    <lineage>
        <taxon>Eukaryota</taxon>
        <taxon>Viridiplantae</taxon>
        <taxon>Streptophyta</taxon>
        <taxon>Embryophyta</taxon>
        <taxon>Tracheophyta</taxon>
        <taxon>Spermatophyta</taxon>
        <taxon>Magnoliopsida</taxon>
        <taxon>eudicotyledons</taxon>
        <taxon>Gunneridae</taxon>
        <taxon>Pentapetalae</taxon>
        <taxon>rosids</taxon>
        <taxon>fabids</taxon>
        <taxon>Fabales</taxon>
        <taxon>Fabaceae</taxon>
        <taxon>Papilionoideae</taxon>
        <taxon>50 kb inversion clade</taxon>
        <taxon>genistoids sensu lato</taxon>
        <taxon>core genistoids</taxon>
        <taxon>Genisteae</taxon>
        <taxon>Lupinus</taxon>
    </lineage>
</organism>
<gene>
    <name evidence="15" type="ORF">LLUT_LOCUS14742</name>
</gene>
<reference evidence="15 16" key="1">
    <citation type="submission" date="2024-03" db="EMBL/GenBank/DDBJ databases">
        <authorList>
            <person name="Martinez-Hernandez J."/>
        </authorList>
    </citation>
    <scope>NUCLEOTIDE SEQUENCE [LARGE SCALE GENOMIC DNA]</scope>
</reference>
<comment type="similarity">
    <text evidence="12">Belongs to the TRAFAC class dynamin-like GTPase superfamily. Dynamin/Fzo/YdjA family.</text>
</comment>
<evidence type="ECO:0000256" key="12">
    <source>
        <dbReference type="RuleBase" id="RU003932"/>
    </source>
</evidence>
<keyword evidence="9" id="KW-0131">Cell cycle</keyword>
<keyword evidence="6 12" id="KW-0342">GTP-binding</keyword>
<evidence type="ECO:0000256" key="6">
    <source>
        <dbReference type="ARBA" id="ARBA00023134"/>
    </source>
</evidence>
<dbReference type="InterPro" id="IPR045063">
    <property type="entry name" value="Dynamin_N"/>
</dbReference>
<evidence type="ECO:0000256" key="2">
    <source>
        <dbReference type="ARBA" id="ARBA00022618"/>
    </source>
</evidence>
<keyword evidence="16" id="KW-1185">Reference proteome</keyword>
<dbReference type="CDD" id="cd08771">
    <property type="entry name" value="DLP_1"/>
    <property type="match status" value="1"/>
</dbReference>
<dbReference type="InterPro" id="IPR003130">
    <property type="entry name" value="GED"/>
</dbReference>
<evidence type="ECO:0000256" key="10">
    <source>
        <dbReference type="ARBA" id="ARBA00060413"/>
    </source>
</evidence>
<keyword evidence="5" id="KW-0378">Hydrolase</keyword>
<dbReference type="Gene3D" id="1.20.120.1240">
    <property type="entry name" value="Dynamin, middle domain"/>
    <property type="match status" value="1"/>
</dbReference>
<name>A0AAV1WWJ3_LUPLU</name>
<dbReference type="FunFam" id="1.20.120.1240:FF:000009">
    <property type="entry name" value="Dynamin-related protein 1C"/>
    <property type="match status" value="1"/>
</dbReference>
<dbReference type="EMBL" id="CAXHTB010000010">
    <property type="protein sequence ID" value="CAL0313682.1"/>
    <property type="molecule type" value="Genomic_DNA"/>
</dbReference>
<evidence type="ECO:0000256" key="7">
    <source>
        <dbReference type="ARBA" id="ARBA00023175"/>
    </source>
</evidence>
<dbReference type="InterPro" id="IPR020850">
    <property type="entry name" value="GED_dom"/>
</dbReference>
<dbReference type="InterPro" id="IPR027417">
    <property type="entry name" value="P-loop_NTPase"/>
</dbReference>
<dbReference type="SMART" id="SM00302">
    <property type="entry name" value="GED"/>
    <property type="match status" value="1"/>
</dbReference>
<keyword evidence="7" id="KW-0505">Motor protein</keyword>
<dbReference type="Pfam" id="PF02212">
    <property type="entry name" value="GED"/>
    <property type="match status" value="1"/>
</dbReference>
<dbReference type="AlphaFoldDB" id="A0AAV1WWJ3"/>
<dbReference type="Pfam" id="PF00350">
    <property type="entry name" value="Dynamin_N"/>
    <property type="match status" value="1"/>
</dbReference>
<dbReference type="PROSITE" id="PS51718">
    <property type="entry name" value="G_DYNAMIN_2"/>
    <property type="match status" value="1"/>
</dbReference>
<evidence type="ECO:0000256" key="1">
    <source>
        <dbReference type="ARBA" id="ARBA00022490"/>
    </source>
</evidence>
<evidence type="ECO:0000256" key="9">
    <source>
        <dbReference type="ARBA" id="ARBA00023306"/>
    </source>
</evidence>
<comment type="subunit">
    <text evidence="11">Forms homodimer and may homooligomerize and heterooligomerize to form the phragmoplastin complex. Binds to PHIP1.</text>
</comment>
<evidence type="ECO:0000256" key="3">
    <source>
        <dbReference type="ARBA" id="ARBA00022701"/>
    </source>
</evidence>
<dbReference type="GO" id="GO:0016020">
    <property type="term" value="C:membrane"/>
    <property type="evidence" value="ECO:0007669"/>
    <property type="project" value="TreeGrafter"/>
</dbReference>
<keyword evidence="2" id="KW-0132">Cell division</keyword>
<protein>
    <recommendedName>
        <fullName evidence="17">Dynamin-related protein 1E</fullName>
    </recommendedName>
</protein>
<sequence length="612" mass="68661">MATMDSLIALVNRIQRACTVLGDHVGDAFPTLWESLPSVAVVGGQSSGKSSVLESIVGRDFLPRGSGIVTRRPLVLQLYKTEEGTQEHAEFLHLPKKRFTDFSLVRKEIEDETDRVTGKSNKISPVPIHLSIYSPHVVNLTLIDLPGLTKVAVEGQPDSIVQEIEGMVLSYIEKPNCIILAITPANQDVATSDAIKVARQVDPSGERTFGVLTKLDLMDKGTNALDVIEGRSYRLRNPWVGIVNRSQADINRKVDMISARQREHKFFATSPDYAQIANRMGAEYLAKLLSKHLESAIRARIPGIASLINRTIDDLEAEMAHLGRPVAIDAGAQLYTILELCRDFDRVFKEHLDGGRPGGNQIYIVFDHQLPAAFRKLPLDRHLSLQNVRKVILEADGYQPHLIAPEHGYRRLLESSLNYFKGPAQASVDAVHFVLKELVRKSITETQELKRFPTLQAEIAAAANEALERFREDSKKTTLRLVEMESSYLTVDFFRKLPQEADKGGNPALSSADRYSEGHFQRISSNVLSYVGMVSETLRNTIPKAVVHCQVREAKRSLLDHFYTLLGKKEERELAHLLDEDFVLMDRRQQCARRLELYRSARNEIDAVSWSG</sequence>
<keyword evidence="8" id="KW-0206">Cytoskeleton</keyword>
<dbReference type="PROSITE" id="PS00410">
    <property type="entry name" value="G_DYNAMIN_1"/>
    <property type="match status" value="1"/>
</dbReference>
<dbReference type="InterPro" id="IPR001401">
    <property type="entry name" value="Dynamin_GTPase"/>
</dbReference>
<dbReference type="GO" id="GO:0005525">
    <property type="term" value="F:GTP binding"/>
    <property type="evidence" value="ECO:0007669"/>
    <property type="project" value="UniProtKB-KW"/>
</dbReference>